<name>A0A0W8F3U1_9ZZZZ</name>
<proteinExistence type="predicted"/>
<protein>
    <submittedName>
        <fullName evidence="1">Uncharacterized protein</fullName>
    </submittedName>
</protein>
<evidence type="ECO:0000313" key="1">
    <source>
        <dbReference type="EMBL" id="KUG15059.1"/>
    </source>
</evidence>
<dbReference type="EMBL" id="LNQE01001591">
    <property type="protein sequence ID" value="KUG15059.1"/>
    <property type="molecule type" value="Genomic_DNA"/>
</dbReference>
<reference evidence="1" key="1">
    <citation type="journal article" date="2015" name="Proc. Natl. Acad. Sci. U.S.A.">
        <title>Networks of energetic and metabolic interactions define dynamics in microbial communities.</title>
        <authorList>
            <person name="Embree M."/>
            <person name="Liu J.K."/>
            <person name="Al-Bassam M.M."/>
            <person name="Zengler K."/>
        </authorList>
    </citation>
    <scope>NUCLEOTIDE SEQUENCE</scope>
</reference>
<gene>
    <name evidence="1" type="ORF">ASZ90_015278</name>
</gene>
<dbReference type="AlphaFoldDB" id="A0A0W8F3U1"/>
<comment type="caution">
    <text evidence="1">The sequence shown here is derived from an EMBL/GenBank/DDBJ whole genome shotgun (WGS) entry which is preliminary data.</text>
</comment>
<accession>A0A0W8F3U1</accession>
<sequence>MILGMRWRFPQAVSFLDEGSVSITEYRIPDKRTITGGNTVTFKESCSLYRE</sequence>
<organism evidence="1">
    <name type="scientific">hydrocarbon metagenome</name>
    <dbReference type="NCBI Taxonomy" id="938273"/>
    <lineage>
        <taxon>unclassified sequences</taxon>
        <taxon>metagenomes</taxon>
        <taxon>ecological metagenomes</taxon>
    </lineage>
</organism>